<dbReference type="EMBL" id="CM055755">
    <property type="protein sequence ID" value="KAJ7990249.1"/>
    <property type="molecule type" value="Genomic_DNA"/>
</dbReference>
<comment type="caution">
    <text evidence="1">The sequence shown here is derived from an EMBL/GenBank/DDBJ whole genome shotgun (WGS) entry which is preliminary data.</text>
</comment>
<keyword evidence="2" id="KW-1185">Reference proteome</keyword>
<organism evidence="1 2">
    <name type="scientific">Dallia pectoralis</name>
    <name type="common">Alaska blackfish</name>
    <dbReference type="NCBI Taxonomy" id="75939"/>
    <lineage>
        <taxon>Eukaryota</taxon>
        <taxon>Metazoa</taxon>
        <taxon>Chordata</taxon>
        <taxon>Craniata</taxon>
        <taxon>Vertebrata</taxon>
        <taxon>Euteleostomi</taxon>
        <taxon>Actinopterygii</taxon>
        <taxon>Neopterygii</taxon>
        <taxon>Teleostei</taxon>
        <taxon>Protacanthopterygii</taxon>
        <taxon>Esociformes</taxon>
        <taxon>Umbridae</taxon>
        <taxon>Dallia</taxon>
    </lineage>
</organism>
<evidence type="ECO:0000313" key="1">
    <source>
        <dbReference type="EMBL" id="KAJ7990249.1"/>
    </source>
</evidence>
<dbReference type="Proteomes" id="UP001157502">
    <property type="component" value="Chromosome 28"/>
</dbReference>
<gene>
    <name evidence="1" type="ORF">DPEC_G00298370</name>
</gene>
<evidence type="ECO:0000313" key="2">
    <source>
        <dbReference type="Proteomes" id="UP001157502"/>
    </source>
</evidence>
<name>A0ACC2FFX3_DALPE</name>
<proteinExistence type="predicted"/>
<reference evidence="1" key="1">
    <citation type="submission" date="2021-05" db="EMBL/GenBank/DDBJ databases">
        <authorList>
            <person name="Pan Q."/>
            <person name="Jouanno E."/>
            <person name="Zahm M."/>
            <person name="Klopp C."/>
            <person name="Cabau C."/>
            <person name="Louis A."/>
            <person name="Berthelot C."/>
            <person name="Parey E."/>
            <person name="Roest Crollius H."/>
            <person name="Montfort J."/>
            <person name="Robinson-Rechavi M."/>
            <person name="Bouchez O."/>
            <person name="Lampietro C."/>
            <person name="Lopez Roques C."/>
            <person name="Donnadieu C."/>
            <person name="Postlethwait J."/>
            <person name="Bobe J."/>
            <person name="Dillon D."/>
            <person name="Chandos A."/>
            <person name="von Hippel F."/>
            <person name="Guiguen Y."/>
        </authorList>
    </citation>
    <scope>NUCLEOTIDE SEQUENCE</scope>
    <source>
        <strain evidence="1">YG-Jan2019</strain>
    </source>
</reference>
<accession>A0ACC2FFX3</accession>
<protein>
    <submittedName>
        <fullName evidence="1">Uncharacterized protein</fullName>
    </submittedName>
</protein>
<sequence length="145" mass="15585">MLYKQGQVEQDGRPSQETASCREFGPGFPYSPADGVSLKAEALRMGGGEWLVKVSEHKVKNSGRGMGPLSPGDLCSVCHRRAVRASMAERQAHLLRSPWQSHMAAEHSGSAREEEEHRNLTHNAVGSCDGCLPLTSGGVFAQKAA</sequence>